<evidence type="ECO:0000313" key="2">
    <source>
        <dbReference type="EMBL" id="SPO02833.1"/>
    </source>
</evidence>
<protein>
    <submittedName>
        <fullName evidence="2">Uncharacterized protein</fullName>
    </submittedName>
</protein>
<dbReference type="EMBL" id="ONZQ02000007">
    <property type="protein sequence ID" value="SPO02833.1"/>
    <property type="molecule type" value="Genomic_DNA"/>
</dbReference>
<name>A0AAE8SVL2_9PEZI</name>
<dbReference type="AlphaFoldDB" id="A0AAE8SVL2"/>
<evidence type="ECO:0000256" key="1">
    <source>
        <dbReference type="SAM" id="MobiDB-lite"/>
    </source>
</evidence>
<comment type="caution">
    <text evidence="2">The sequence shown here is derived from an EMBL/GenBank/DDBJ whole genome shotgun (WGS) entry which is preliminary data.</text>
</comment>
<feature type="region of interest" description="Disordered" evidence="1">
    <location>
        <begin position="1"/>
        <end position="53"/>
    </location>
</feature>
<evidence type="ECO:0000313" key="3">
    <source>
        <dbReference type="Proteomes" id="UP001187682"/>
    </source>
</evidence>
<gene>
    <name evidence="2" type="ORF">DNG_05508</name>
</gene>
<sequence>MTANHTEPQRNDSLEVDKITSSLAGLPSPTIEVASHDDPSPEPSLDRRMSTTS</sequence>
<keyword evidence="3" id="KW-1185">Reference proteome</keyword>
<accession>A0AAE8SVL2</accession>
<reference evidence="2" key="1">
    <citation type="submission" date="2018-03" db="EMBL/GenBank/DDBJ databases">
        <authorList>
            <person name="Guldener U."/>
        </authorList>
    </citation>
    <scope>NUCLEOTIDE SEQUENCE</scope>
</reference>
<feature type="compositionally biased region" description="Basic and acidic residues" evidence="1">
    <location>
        <begin position="34"/>
        <end position="53"/>
    </location>
</feature>
<dbReference type="Proteomes" id="UP001187682">
    <property type="component" value="Unassembled WGS sequence"/>
</dbReference>
<organism evidence="2 3">
    <name type="scientific">Cephalotrichum gorgonifer</name>
    <dbReference type="NCBI Taxonomy" id="2041049"/>
    <lineage>
        <taxon>Eukaryota</taxon>
        <taxon>Fungi</taxon>
        <taxon>Dikarya</taxon>
        <taxon>Ascomycota</taxon>
        <taxon>Pezizomycotina</taxon>
        <taxon>Sordariomycetes</taxon>
        <taxon>Hypocreomycetidae</taxon>
        <taxon>Microascales</taxon>
        <taxon>Microascaceae</taxon>
        <taxon>Cephalotrichum</taxon>
    </lineage>
</organism>
<proteinExistence type="predicted"/>
<feature type="compositionally biased region" description="Basic and acidic residues" evidence="1">
    <location>
        <begin position="7"/>
        <end position="18"/>
    </location>
</feature>